<gene>
    <name evidence="12" type="ORF">CXG81DRAFT_18337</name>
</gene>
<evidence type="ECO:0000256" key="2">
    <source>
        <dbReference type="ARBA" id="ARBA00022448"/>
    </source>
</evidence>
<evidence type="ECO:0000259" key="11">
    <source>
        <dbReference type="Pfam" id="PF08030"/>
    </source>
</evidence>
<dbReference type="AlphaFoldDB" id="A0A4P9X993"/>
<feature type="domain" description="Ferric reductase NAD binding" evidence="11">
    <location>
        <begin position="416"/>
        <end position="480"/>
    </location>
</feature>
<organism evidence="12 13">
    <name type="scientific">Caulochytrium protostelioides</name>
    <dbReference type="NCBI Taxonomy" id="1555241"/>
    <lineage>
        <taxon>Eukaryota</taxon>
        <taxon>Fungi</taxon>
        <taxon>Fungi incertae sedis</taxon>
        <taxon>Chytridiomycota</taxon>
        <taxon>Chytridiomycota incertae sedis</taxon>
        <taxon>Chytridiomycetes</taxon>
        <taxon>Caulochytriales</taxon>
        <taxon>Caulochytriaceae</taxon>
        <taxon>Caulochytrium</taxon>
    </lineage>
</organism>
<dbReference type="InterPro" id="IPR039261">
    <property type="entry name" value="FNR_nucleotide-bd"/>
</dbReference>
<dbReference type="GO" id="GO:0000293">
    <property type="term" value="F:ferric-chelate reductase activity"/>
    <property type="evidence" value="ECO:0007669"/>
    <property type="project" value="TreeGrafter"/>
</dbReference>
<evidence type="ECO:0000256" key="1">
    <source>
        <dbReference type="ARBA" id="ARBA00004141"/>
    </source>
</evidence>
<feature type="domain" description="Ferric oxidoreductase" evidence="10">
    <location>
        <begin position="110"/>
        <end position="224"/>
    </location>
</feature>
<evidence type="ECO:0000256" key="3">
    <source>
        <dbReference type="ARBA" id="ARBA00022692"/>
    </source>
</evidence>
<dbReference type="STRING" id="1555241.A0A4P9X993"/>
<comment type="subcellular location">
    <subcellularLocation>
        <location evidence="1">Membrane</location>
        <topology evidence="1">Multi-pass membrane protein</topology>
    </subcellularLocation>
</comment>
<feature type="transmembrane region" description="Helical" evidence="9">
    <location>
        <begin position="184"/>
        <end position="202"/>
    </location>
</feature>
<dbReference type="EMBL" id="ML014157">
    <property type="protein sequence ID" value="RKP01904.1"/>
    <property type="molecule type" value="Genomic_DNA"/>
</dbReference>
<dbReference type="GO" id="GO:0006826">
    <property type="term" value="P:iron ion transport"/>
    <property type="evidence" value="ECO:0007669"/>
    <property type="project" value="TreeGrafter"/>
</dbReference>
<evidence type="ECO:0000256" key="5">
    <source>
        <dbReference type="ARBA" id="ARBA00023002"/>
    </source>
</evidence>
<feature type="transmembrane region" description="Helical" evidence="9">
    <location>
        <begin position="147"/>
        <end position="164"/>
    </location>
</feature>
<dbReference type="GO" id="GO:0005886">
    <property type="term" value="C:plasma membrane"/>
    <property type="evidence" value="ECO:0007669"/>
    <property type="project" value="TreeGrafter"/>
</dbReference>
<evidence type="ECO:0000313" key="12">
    <source>
        <dbReference type="EMBL" id="RKP01904.1"/>
    </source>
</evidence>
<evidence type="ECO:0000256" key="4">
    <source>
        <dbReference type="ARBA" id="ARBA00022989"/>
    </source>
</evidence>
<dbReference type="PANTHER" id="PTHR32361:SF9">
    <property type="entry name" value="FERRIC REDUCTASE TRANSMEMBRANE COMPONENT 3-RELATED"/>
    <property type="match status" value="1"/>
</dbReference>
<dbReference type="CDD" id="cd06186">
    <property type="entry name" value="NOX_Duox_like_FAD_NADP"/>
    <property type="match status" value="1"/>
</dbReference>
<dbReference type="PANTHER" id="PTHR32361">
    <property type="entry name" value="FERRIC/CUPRIC REDUCTASE TRANSMEMBRANE COMPONENT"/>
    <property type="match status" value="1"/>
</dbReference>
<dbReference type="InterPro" id="IPR013121">
    <property type="entry name" value="Fe_red_NAD-bd_6"/>
</dbReference>
<keyword evidence="13" id="KW-1185">Reference proteome</keyword>
<feature type="transmembrane region" description="Helical" evidence="9">
    <location>
        <begin position="82"/>
        <end position="101"/>
    </location>
</feature>
<dbReference type="GO" id="GO:0006879">
    <property type="term" value="P:intracellular iron ion homeostasis"/>
    <property type="evidence" value="ECO:0007669"/>
    <property type="project" value="TreeGrafter"/>
</dbReference>
<feature type="region of interest" description="Disordered" evidence="8">
    <location>
        <begin position="541"/>
        <end position="565"/>
    </location>
</feature>
<protein>
    <submittedName>
        <fullName evidence="12">Uncharacterized protein</fullName>
    </submittedName>
</protein>
<dbReference type="InterPro" id="IPR013130">
    <property type="entry name" value="Fe3_Rdtase_TM_dom"/>
</dbReference>
<dbReference type="InterPro" id="IPR051410">
    <property type="entry name" value="Ferric/Cupric_Reductase"/>
</dbReference>
<dbReference type="Pfam" id="PF08030">
    <property type="entry name" value="NAD_binding_6"/>
    <property type="match status" value="1"/>
</dbReference>
<evidence type="ECO:0000256" key="7">
    <source>
        <dbReference type="ARBA" id="ARBA00023136"/>
    </source>
</evidence>
<feature type="compositionally biased region" description="Acidic residues" evidence="8">
    <location>
        <begin position="541"/>
        <end position="550"/>
    </location>
</feature>
<dbReference type="Proteomes" id="UP000274922">
    <property type="component" value="Unassembled WGS sequence"/>
</dbReference>
<reference evidence="13" key="1">
    <citation type="journal article" date="2018" name="Nat. Microbiol.">
        <title>Leveraging single-cell genomics to expand the fungal tree of life.</title>
        <authorList>
            <person name="Ahrendt S.R."/>
            <person name="Quandt C.A."/>
            <person name="Ciobanu D."/>
            <person name="Clum A."/>
            <person name="Salamov A."/>
            <person name="Andreopoulos B."/>
            <person name="Cheng J.F."/>
            <person name="Woyke T."/>
            <person name="Pelin A."/>
            <person name="Henrissat B."/>
            <person name="Reynolds N.K."/>
            <person name="Benny G.L."/>
            <person name="Smith M.E."/>
            <person name="James T.Y."/>
            <person name="Grigoriev I.V."/>
        </authorList>
    </citation>
    <scope>NUCLEOTIDE SEQUENCE [LARGE SCALE GENOMIC DNA]</scope>
    <source>
        <strain evidence="13">ATCC 52028</strain>
    </source>
</reference>
<keyword evidence="7 9" id="KW-0472">Membrane</keyword>
<evidence type="ECO:0000256" key="9">
    <source>
        <dbReference type="SAM" id="Phobius"/>
    </source>
</evidence>
<dbReference type="GO" id="GO:0015677">
    <property type="term" value="P:copper ion import"/>
    <property type="evidence" value="ECO:0007669"/>
    <property type="project" value="TreeGrafter"/>
</dbReference>
<evidence type="ECO:0000313" key="13">
    <source>
        <dbReference type="Proteomes" id="UP000274922"/>
    </source>
</evidence>
<evidence type="ECO:0000256" key="6">
    <source>
        <dbReference type="ARBA" id="ARBA00023065"/>
    </source>
</evidence>
<dbReference type="OrthoDB" id="27096at2759"/>
<keyword evidence="3 9" id="KW-0812">Transmembrane</keyword>
<keyword evidence="6" id="KW-0406">Ion transport</keyword>
<keyword evidence="2" id="KW-0813">Transport</keyword>
<sequence length="613" mass="67555">MDNTTRALVFPGDPLRAANLWTGLVWTLILSDALLHRVLLSPRARGNRLLRPLVRYAMQPLAIRRVPEVGSKYPPFDLLSSMLLAIHVTLTFVFCWGRSGINYDIDFPRLGYHAVAAFSIAVMSALRYSPLRKLGVPHHYGLRWHRVLGMTFVALATAHAVSYLRTWGVANFTAIVLGDNPTFRWGVVAWSFCLLAFVPAPFRPIIWNVFKVVHITGALGVLIAASLHTTYARRWTIVAGAMWSIDWGCRLAHQYLVPSGEIVPGGFAAEGYVTTLVVRLPHSRLRRLIAWYSEPPFLHRLTISQFVFVSVPHIESFTSHPVSIVAHTEREGADEFILALASRGNFTRKLRHAAALATGENVEEAEAYAIDAFKAADPAVSAATHAAAKRAPVFPVHIEGPFQGILAPLEAYSRPVLIAGGVGLTPMLGMLATMVQRPPSTTHMRPILVWIVRTRARAQWAAPFLTRIASRVTIFVYFTGFEVPIVVPGAATDAAGDAAIDDDAAPAPAAPTAEWLPDTVVSRRGRPRFAALFRELIDDMADPDSGAQDDEAGRRRRRRAPARLVRPPCRSTRDVGIYACGPDAMFADVHRGAAEVSRHSSRIWAVHGEEFNW</sequence>
<dbReference type="SUPFAM" id="SSF52343">
    <property type="entry name" value="Ferredoxin reductase-like, C-terminal NADP-linked domain"/>
    <property type="match status" value="1"/>
</dbReference>
<dbReference type="Gene3D" id="3.40.50.80">
    <property type="entry name" value="Nucleotide-binding domain of ferredoxin-NADP reductase (FNR) module"/>
    <property type="match status" value="1"/>
</dbReference>
<accession>A0A4P9X993</accession>
<name>A0A4P9X993_9FUNG</name>
<evidence type="ECO:0000259" key="10">
    <source>
        <dbReference type="Pfam" id="PF01794"/>
    </source>
</evidence>
<keyword evidence="4 9" id="KW-1133">Transmembrane helix</keyword>
<dbReference type="Pfam" id="PF01794">
    <property type="entry name" value="Ferric_reduct"/>
    <property type="match status" value="1"/>
</dbReference>
<keyword evidence="5" id="KW-0560">Oxidoreductase</keyword>
<feature type="transmembrane region" description="Helical" evidence="9">
    <location>
        <begin position="107"/>
        <end position="126"/>
    </location>
</feature>
<evidence type="ECO:0000256" key="8">
    <source>
        <dbReference type="SAM" id="MobiDB-lite"/>
    </source>
</evidence>
<proteinExistence type="predicted"/>